<dbReference type="Pfam" id="PF12879">
    <property type="entry name" value="SICA_C"/>
    <property type="match status" value="1"/>
</dbReference>
<accession>A0A0D9QH38</accession>
<dbReference type="OrthoDB" id="383264at2759"/>
<proteinExistence type="predicted"/>
<dbReference type="Proteomes" id="UP000054561">
    <property type="component" value="Unassembled WGS sequence"/>
</dbReference>
<name>A0A0D9QH38_PLAFR</name>
<evidence type="ECO:0000313" key="3">
    <source>
        <dbReference type="EMBL" id="KJP86092.1"/>
    </source>
</evidence>
<sequence>MVTQPASAAERRGQRPPRVYKRTIIELHLEVLNECEVAACENVKDDYLQIVVEEFAQHLMRDGKGYSSSLDAPITNQDLSGNNVASTLDPPTDTAVTDACPLNDPDTWSCMETIQLEQEETPFLLPSPYPGN</sequence>
<evidence type="ECO:0000256" key="1">
    <source>
        <dbReference type="SAM" id="MobiDB-lite"/>
    </source>
</evidence>
<reference evidence="3 4" key="1">
    <citation type="submission" date="2014-03" db="EMBL/GenBank/DDBJ databases">
        <title>The Genome Sequence of Plasmodium fragile nilgiri.</title>
        <authorList>
            <consortium name="The Broad Institute Genomics Platform"/>
            <consortium name="The Broad Institute Genome Sequencing Center for Infectious Disease"/>
            <person name="Neafsey D."/>
            <person name="Duraisingh M."/>
            <person name="Young S.K."/>
            <person name="Zeng Q."/>
            <person name="Gargeya S."/>
            <person name="Abouelleil A."/>
            <person name="Alvarado L."/>
            <person name="Chapman S.B."/>
            <person name="Gainer-Dewar J."/>
            <person name="Goldberg J."/>
            <person name="Griggs A."/>
            <person name="Gujja S."/>
            <person name="Hansen M."/>
            <person name="Howarth C."/>
            <person name="Imamovic A."/>
            <person name="Larimer J."/>
            <person name="Pearson M."/>
            <person name="Poon T.W."/>
            <person name="Priest M."/>
            <person name="Roberts A."/>
            <person name="Saif S."/>
            <person name="Shea T."/>
            <person name="Sykes S."/>
            <person name="Wortman J."/>
            <person name="Nusbaum C."/>
            <person name="Birren B."/>
        </authorList>
    </citation>
    <scope>NUCLEOTIDE SEQUENCE [LARGE SCALE GENOMIC DNA]</scope>
    <source>
        <strain evidence="4">nilgiri</strain>
    </source>
</reference>
<feature type="compositionally biased region" description="Polar residues" evidence="1">
    <location>
        <begin position="71"/>
        <end position="86"/>
    </location>
</feature>
<evidence type="ECO:0000313" key="4">
    <source>
        <dbReference type="Proteomes" id="UP000054561"/>
    </source>
</evidence>
<evidence type="ECO:0000259" key="2">
    <source>
        <dbReference type="Pfam" id="PF12879"/>
    </source>
</evidence>
<keyword evidence="4" id="KW-1185">Reference proteome</keyword>
<dbReference type="GeneID" id="24269597"/>
<dbReference type="EMBL" id="KQ001702">
    <property type="protein sequence ID" value="KJP86092.1"/>
    <property type="molecule type" value="Genomic_DNA"/>
</dbReference>
<feature type="region of interest" description="Disordered" evidence="1">
    <location>
        <begin position="71"/>
        <end position="98"/>
    </location>
</feature>
<dbReference type="AlphaFoldDB" id="A0A0D9QH38"/>
<organism evidence="3 4">
    <name type="scientific">Plasmodium fragile</name>
    <dbReference type="NCBI Taxonomy" id="5857"/>
    <lineage>
        <taxon>Eukaryota</taxon>
        <taxon>Sar</taxon>
        <taxon>Alveolata</taxon>
        <taxon>Apicomplexa</taxon>
        <taxon>Aconoidasida</taxon>
        <taxon>Haemosporida</taxon>
        <taxon>Plasmodiidae</taxon>
        <taxon>Plasmodium</taxon>
        <taxon>Plasmodium (Plasmodium)</taxon>
    </lineage>
</organism>
<dbReference type="RefSeq" id="XP_012337316.1">
    <property type="nucleotide sequence ID" value="XM_012481893.1"/>
</dbReference>
<dbReference type="VEuPathDB" id="PlasmoDB:AK88_04283"/>
<feature type="domain" description="Schizont-infected cell agglutination C-terminal" evidence="2">
    <location>
        <begin position="17"/>
        <end position="57"/>
    </location>
</feature>
<dbReference type="InterPro" id="IPR024288">
    <property type="entry name" value="SICA_C"/>
</dbReference>
<gene>
    <name evidence="3" type="ORF">AK88_04283</name>
</gene>
<protein>
    <recommendedName>
        <fullName evidence="2">Schizont-infected cell agglutination C-terminal domain-containing protein</fullName>
    </recommendedName>
</protein>